<dbReference type="eggNOG" id="KOG1192">
    <property type="taxonomic scope" value="Eukaryota"/>
</dbReference>
<comment type="similarity">
    <text evidence="1">Belongs to the UDP-glycosyltransferase family.</text>
</comment>
<name>M5XVQ0_PRUPE</name>
<dbReference type="HOGENOM" id="CLU_001724_6_4_1"/>
<dbReference type="AlphaFoldDB" id="M5XVQ0"/>
<evidence type="ECO:0000256" key="1">
    <source>
        <dbReference type="ARBA" id="ARBA00009995"/>
    </source>
</evidence>
<dbReference type="STRING" id="3760.M5XVQ0"/>
<dbReference type="SUPFAM" id="SSF53756">
    <property type="entry name" value="UDP-Glycosyltransferase/glycogen phosphorylase"/>
    <property type="match status" value="1"/>
</dbReference>
<dbReference type="OMA" id="ANVPHWR"/>
<accession>M5XVQ0</accession>
<gene>
    <name evidence="2" type="ORF">PRUPE_1G055700</name>
</gene>
<reference evidence="2 3" key="1">
    <citation type="journal article" date="2013" name="Nat. Genet.">
        <title>The high-quality draft genome of peach (Prunus persica) identifies unique patterns of genetic diversity, domestication and genome evolution.</title>
        <authorList>
            <consortium name="International Peach Genome Initiative"/>
            <person name="Verde I."/>
            <person name="Abbott A.G."/>
            <person name="Scalabrin S."/>
            <person name="Jung S."/>
            <person name="Shu S."/>
            <person name="Marroni F."/>
            <person name="Zhebentyayeva T."/>
            <person name="Dettori M.T."/>
            <person name="Grimwood J."/>
            <person name="Cattonaro F."/>
            <person name="Zuccolo A."/>
            <person name="Rossini L."/>
            <person name="Jenkins J."/>
            <person name="Vendramin E."/>
            <person name="Meisel L.A."/>
            <person name="Decroocq V."/>
            <person name="Sosinski B."/>
            <person name="Prochnik S."/>
            <person name="Mitros T."/>
            <person name="Policriti A."/>
            <person name="Cipriani G."/>
            <person name="Dondini L."/>
            <person name="Ficklin S."/>
            <person name="Goodstein D.M."/>
            <person name="Xuan P."/>
            <person name="Del Fabbro C."/>
            <person name="Aramini V."/>
            <person name="Copetti D."/>
            <person name="Gonzalez S."/>
            <person name="Horner D.S."/>
            <person name="Falchi R."/>
            <person name="Lucas S."/>
            <person name="Mica E."/>
            <person name="Maldonado J."/>
            <person name="Lazzari B."/>
            <person name="Bielenberg D."/>
            <person name="Pirona R."/>
            <person name="Miculan M."/>
            <person name="Barakat A."/>
            <person name="Testolin R."/>
            <person name="Stella A."/>
            <person name="Tartarini S."/>
            <person name="Tonutti P."/>
            <person name="Arus P."/>
            <person name="Orellana A."/>
            <person name="Wells C."/>
            <person name="Main D."/>
            <person name="Vizzotto G."/>
            <person name="Silva H."/>
            <person name="Salamini F."/>
            <person name="Schmutz J."/>
            <person name="Morgante M."/>
            <person name="Rokhsar D.S."/>
        </authorList>
    </citation>
    <scope>NUCLEOTIDE SEQUENCE [LARGE SCALE GENOMIC DNA]</scope>
    <source>
        <strain evidence="3">cv. Nemared</strain>
    </source>
</reference>
<proteinExistence type="inferred from homology"/>
<protein>
    <submittedName>
        <fullName evidence="2">Uncharacterized protein</fullName>
    </submittedName>
</protein>
<dbReference type="PANTHER" id="PTHR11926:SF1516">
    <property type="entry name" value="GLYCOSYLTRANSFERASE"/>
    <property type="match status" value="1"/>
</dbReference>
<organism evidence="2 3">
    <name type="scientific">Prunus persica</name>
    <name type="common">Peach</name>
    <name type="synonym">Amygdalus persica</name>
    <dbReference type="NCBI Taxonomy" id="3760"/>
    <lineage>
        <taxon>Eukaryota</taxon>
        <taxon>Viridiplantae</taxon>
        <taxon>Streptophyta</taxon>
        <taxon>Embryophyta</taxon>
        <taxon>Tracheophyta</taxon>
        <taxon>Spermatophyta</taxon>
        <taxon>Magnoliopsida</taxon>
        <taxon>eudicotyledons</taxon>
        <taxon>Gunneridae</taxon>
        <taxon>Pentapetalae</taxon>
        <taxon>rosids</taxon>
        <taxon>fabids</taxon>
        <taxon>Rosales</taxon>
        <taxon>Rosaceae</taxon>
        <taxon>Amygdaloideae</taxon>
        <taxon>Amygdaleae</taxon>
        <taxon>Prunus</taxon>
    </lineage>
</organism>
<dbReference type="Gramene" id="ONI26928">
    <property type="protein sequence ID" value="ONI26928"/>
    <property type="gene ID" value="PRUPE_1G055700"/>
</dbReference>
<sequence>MVVRRPFPVQSHMKAMLQLAKLLHNRGVHVTLVNTEFNHKRLLKSLGPNSLDGVPSFRFKTIPDGLQSSDEDTQQDMLLLVESIKKNFLAPFRDLIVGSLKANVPHWRKQKVP</sequence>
<dbReference type="EMBL" id="CM007651">
    <property type="protein sequence ID" value="ONI26928.1"/>
    <property type="molecule type" value="Genomic_DNA"/>
</dbReference>
<dbReference type="Gene3D" id="3.40.50.2000">
    <property type="entry name" value="Glycogen Phosphorylase B"/>
    <property type="match status" value="1"/>
</dbReference>
<evidence type="ECO:0000313" key="2">
    <source>
        <dbReference type="EMBL" id="ONI26928.1"/>
    </source>
</evidence>
<keyword evidence="3" id="KW-1185">Reference proteome</keyword>
<evidence type="ECO:0000313" key="3">
    <source>
        <dbReference type="Proteomes" id="UP000006882"/>
    </source>
</evidence>
<dbReference type="Proteomes" id="UP000006882">
    <property type="component" value="Chromosome G1"/>
</dbReference>
<dbReference type="PANTHER" id="PTHR11926">
    <property type="entry name" value="GLUCOSYL/GLUCURONOSYL TRANSFERASES"/>
    <property type="match status" value="1"/>
</dbReference>